<proteinExistence type="predicted"/>
<dbReference type="AlphaFoldDB" id="A0A067TQ77"/>
<dbReference type="HOGENOM" id="CLU_036419_0_0_1"/>
<keyword evidence="2" id="KW-1185">Reference proteome</keyword>
<dbReference type="OrthoDB" id="3041043at2759"/>
<dbReference type="STRING" id="685588.A0A067TQ77"/>
<gene>
    <name evidence="1" type="ORF">GALMADRAFT_136184</name>
</gene>
<evidence type="ECO:0000313" key="1">
    <source>
        <dbReference type="EMBL" id="KDR81138.1"/>
    </source>
</evidence>
<dbReference type="EMBL" id="KL142371">
    <property type="protein sequence ID" value="KDR81138.1"/>
    <property type="molecule type" value="Genomic_DNA"/>
</dbReference>
<evidence type="ECO:0000313" key="2">
    <source>
        <dbReference type="Proteomes" id="UP000027222"/>
    </source>
</evidence>
<accession>A0A067TQ77</accession>
<sequence>MSNSLILRLFSFFDSDTIVLVGKVCVRLRAVYRWVCNQVWNPNRIYENWFAKSSKQFRYQLHHTGAVVSGSVALQFFDRVHYPDSDMDVFVRVAGAEQICHWIHRQGYRYGYELTDTYYAEGIDSELKGAHEKCVTNSSSFENAVLAVHNFTKLVAWKDGSVNLMTVQVVVVDVDPIEHVLFDFHSSVVMNFITSTEAVSIFPAATFIDRVSYISKIRSESMEHCQRWKDKYSKRGYRMIGHEQFPKSRSLHLGCRYITDRHCWVLRFMGIDDEDRPIYGPRKLDKHFDVLTRDSGVVTPGSHIRIAEPYVWRALSSMIKTSKRIK</sequence>
<protein>
    <submittedName>
        <fullName evidence="1">Uncharacterized protein</fullName>
    </submittedName>
</protein>
<name>A0A067TQ77_GALM3</name>
<reference evidence="2" key="1">
    <citation type="journal article" date="2014" name="Proc. Natl. Acad. Sci. U.S.A.">
        <title>Extensive sampling of basidiomycete genomes demonstrates inadequacy of the white-rot/brown-rot paradigm for wood decay fungi.</title>
        <authorList>
            <person name="Riley R."/>
            <person name="Salamov A.A."/>
            <person name="Brown D.W."/>
            <person name="Nagy L.G."/>
            <person name="Floudas D."/>
            <person name="Held B.W."/>
            <person name="Levasseur A."/>
            <person name="Lombard V."/>
            <person name="Morin E."/>
            <person name="Otillar R."/>
            <person name="Lindquist E.A."/>
            <person name="Sun H."/>
            <person name="LaButti K.M."/>
            <person name="Schmutz J."/>
            <person name="Jabbour D."/>
            <person name="Luo H."/>
            <person name="Baker S.E."/>
            <person name="Pisabarro A.G."/>
            <person name="Walton J.D."/>
            <person name="Blanchette R.A."/>
            <person name="Henrissat B."/>
            <person name="Martin F."/>
            <person name="Cullen D."/>
            <person name="Hibbett D.S."/>
            <person name="Grigoriev I.V."/>
        </authorList>
    </citation>
    <scope>NUCLEOTIDE SEQUENCE [LARGE SCALE GENOMIC DNA]</scope>
    <source>
        <strain evidence="2">CBS 339.88</strain>
    </source>
</reference>
<dbReference type="Proteomes" id="UP000027222">
    <property type="component" value="Unassembled WGS sequence"/>
</dbReference>
<organism evidence="1 2">
    <name type="scientific">Galerina marginata (strain CBS 339.88)</name>
    <dbReference type="NCBI Taxonomy" id="685588"/>
    <lineage>
        <taxon>Eukaryota</taxon>
        <taxon>Fungi</taxon>
        <taxon>Dikarya</taxon>
        <taxon>Basidiomycota</taxon>
        <taxon>Agaricomycotina</taxon>
        <taxon>Agaricomycetes</taxon>
        <taxon>Agaricomycetidae</taxon>
        <taxon>Agaricales</taxon>
        <taxon>Agaricineae</taxon>
        <taxon>Strophariaceae</taxon>
        <taxon>Galerina</taxon>
    </lineage>
</organism>